<dbReference type="GO" id="GO:0016705">
    <property type="term" value="F:oxidoreductase activity, acting on paired donors, with incorporation or reduction of molecular oxygen"/>
    <property type="evidence" value="ECO:0007669"/>
    <property type="project" value="InterPro"/>
</dbReference>
<evidence type="ECO:0000256" key="6">
    <source>
        <dbReference type="ARBA" id="ARBA00023004"/>
    </source>
</evidence>
<keyword evidence="7 10" id="KW-0503">Monooxygenase</keyword>
<keyword evidence="6 8" id="KW-0408">Iron</keyword>
<accession>A0A5N5D2T3</accession>
<evidence type="ECO:0000256" key="8">
    <source>
        <dbReference type="PIRSR" id="PIRSR602403-1"/>
    </source>
</evidence>
<dbReference type="InterPro" id="IPR002403">
    <property type="entry name" value="Cyt_P450_E_grp-IV"/>
</dbReference>
<keyword evidence="9" id="KW-1133">Transmembrane helix</keyword>
<dbReference type="InterPro" id="IPR036396">
    <property type="entry name" value="Cyt_P450_sf"/>
</dbReference>
<keyword evidence="5" id="KW-0560">Oxidoreductase</keyword>
<feature type="binding site" description="axial binding residue" evidence="8">
    <location>
        <position position="465"/>
    </location>
    <ligand>
        <name>heme</name>
        <dbReference type="ChEBI" id="CHEBI:30413"/>
    </ligand>
    <ligandPart>
        <name>Fe</name>
        <dbReference type="ChEBI" id="CHEBI:18248"/>
    </ligandPart>
</feature>
<evidence type="ECO:0000256" key="4">
    <source>
        <dbReference type="ARBA" id="ARBA00022723"/>
    </source>
</evidence>
<dbReference type="InterPro" id="IPR001128">
    <property type="entry name" value="Cyt_P450"/>
</dbReference>
<keyword evidence="9" id="KW-0812">Transmembrane</keyword>
<dbReference type="SUPFAM" id="SSF48264">
    <property type="entry name" value="Cytochrome P450"/>
    <property type="match status" value="1"/>
</dbReference>
<dbReference type="PANTHER" id="PTHR46206">
    <property type="entry name" value="CYTOCHROME P450"/>
    <property type="match status" value="1"/>
</dbReference>
<protein>
    <submittedName>
        <fullName evidence="10">Cytochrome P450 monooxygenase ausG</fullName>
    </submittedName>
</protein>
<feature type="transmembrane region" description="Helical" evidence="9">
    <location>
        <begin position="12"/>
        <end position="33"/>
    </location>
</feature>
<dbReference type="EMBL" id="VCHE01000087">
    <property type="protein sequence ID" value="KAB2572003.1"/>
    <property type="molecule type" value="Genomic_DNA"/>
</dbReference>
<dbReference type="PANTHER" id="PTHR46206:SF2">
    <property type="entry name" value="CYTOCHROME P450 MONOOXYGENASE AUSG-RELATED"/>
    <property type="match status" value="1"/>
</dbReference>
<evidence type="ECO:0000256" key="1">
    <source>
        <dbReference type="ARBA" id="ARBA00001971"/>
    </source>
</evidence>
<dbReference type="GO" id="GO:0004497">
    <property type="term" value="F:monooxygenase activity"/>
    <property type="evidence" value="ECO:0007669"/>
    <property type="project" value="UniProtKB-KW"/>
</dbReference>
<comment type="caution">
    <text evidence="10">The sequence shown here is derived from an EMBL/GenBank/DDBJ whole genome shotgun (WGS) entry which is preliminary data.</text>
</comment>
<dbReference type="PRINTS" id="PR00465">
    <property type="entry name" value="EP450IV"/>
</dbReference>
<evidence type="ECO:0000256" key="9">
    <source>
        <dbReference type="SAM" id="Phobius"/>
    </source>
</evidence>
<keyword evidence="3 8" id="KW-0349">Heme</keyword>
<name>A0A5N5D2T3_9PEZI</name>
<dbReference type="Proteomes" id="UP000325902">
    <property type="component" value="Unassembled WGS sequence"/>
</dbReference>
<dbReference type="GO" id="GO:0005506">
    <property type="term" value="F:iron ion binding"/>
    <property type="evidence" value="ECO:0007669"/>
    <property type="project" value="InterPro"/>
</dbReference>
<evidence type="ECO:0000313" key="11">
    <source>
        <dbReference type="Proteomes" id="UP000325902"/>
    </source>
</evidence>
<proteinExistence type="inferred from homology"/>
<reference evidence="10 11" key="1">
    <citation type="journal article" date="2019" name="Sci. Rep.">
        <title>A multi-omics analysis of the grapevine pathogen Lasiodiplodia theobromae reveals that temperature affects the expression of virulence- and pathogenicity-related genes.</title>
        <authorList>
            <person name="Felix C."/>
            <person name="Meneses R."/>
            <person name="Goncalves M.F.M."/>
            <person name="Tilleman L."/>
            <person name="Duarte A.S."/>
            <person name="Jorrin-Novo J.V."/>
            <person name="Van de Peer Y."/>
            <person name="Deforce D."/>
            <person name="Van Nieuwerburgh F."/>
            <person name="Esteves A.C."/>
            <person name="Alves A."/>
        </authorList>
    </citation>
    <scope>NUCLEOTIDE SEQUENCE [LARGE SCALE GENOMIC DNA]</scope>
    <source>
        <strain evidence="10 11">LA-SOL3</strain>
    </source>
</reference>
<comment type="similarity">
    <text evidence="2">Belongs to the cytochrome P450 family.</text>
</comment>
<keyword evidence="4 8" id="KW-0479">Metal-binding</keyword>
<dbReference type="Gene3D" id="1.10.630.10">
    <property type="entry name" value="Cytochrome P450"/>
    <property type="match status" value="1"/>
</dbReference>
<dbReference type="CDD" id="cd11041">
    <property type="entry name" value="CYP503A1-like"/>
    <property type="match status" value="1"/>
</dbReference>
<evidence type="ECO:0000313" key="10">
    <source>
        <dbReference type="EMBL" id="KAB2572003.1"/>
    </source>
</evidence>
<keyword evidence="9" id="KW-0472">Membrane</keyword>
<dbReference type="GO" id="GO:0020037">
    <property type="term" value="F:heme binding"/>
    <property type="evidence" value="ECO:0007669"/>
    <property type="project" value="InterPro"/>
</dbReference>
<evidence type="ECO:0000256" key="7">
    <source>
        <dbReference type="ARBA" id="ARBA00023033"/>
    </source>
</evidence>
<evidence type="ECO:0000256" key="3">
    <source>
        <dbReference type="ARBA" id="ARBA00022617"/>
    </source>
</evidence>
<comment type="cofactor">
    <cofactor evidence="1 8">
        <name>heme</name>
        <dbReference type="ChEBI" id="CHEBI:30413"/>
    </cofactor>
</comment>
<dbReference type="AlphaFoldDB" id="A0A5N5D2T3"/>
<evidence type="ECO:0000256" key="5">
    <source>
        <dbReference type="ARBA" id="ARBA00023002"/>
    </source>
</evidence>
<gene>
    <name evidence="10" type="primary">ausG</name>
    <name evidence="10" type="ORF">DBV05_g9354</name>
</gene>
<evidence type="ECO:0000256" key="2">
    <source>
        <dbReference type="ARBA" id="ARBA00010617"/>
    </source>
</evidence>
<organism evidence="10 11">
    <name type="scientific">Lasiodiplodia theobromae</name>
    <dbReference type="NCBI Taxonomy" id="45133"/>
    <lineage>
        <taxon>Eukaryota</taxon>
        <taxon>Fungi</taxon>
        <taxon>Dikarya</taxon>
        <taxon>Ascomycota</taxon>
        <taxon>Pezizomycotina</taxon>
        <taxon>Dothideomycetes</taxon>
        <taxon>Dothideomycetes incertae sedis</taxon>
        <taxon>Botryosphaeriales</taxon>
        <taxon>Botryosphaeriaceae</taxon>
        <taxon>Lasiodiplodia</taxon>
    </lineage>
</organism>
<dbReference type="Pfam" id="PF00067">
    <property type="entry name" value="p450"/>
    <property type="match status" value="1"/>
</dbReference>
<dbReference type="OrthoDB" id="1844152at2759"/>
<keyword evidence="11" id="KW-1185">Reference proteome</keyword>
<sequence>MSLTLAPLIEGANATALVVACVALSLVYLVYFLDEKPYKGFPVVGLEKNGFFSMAKARGAWIVNGCEILEQGAKKFSGGAFQVITASGPKVILPNRYAHEIRNNPHMSFGKIITKEFFSSYPGFEPFDTLNQHNIIQDATKNKLTQSLTLFTEDISAEVAQILDEILGNNKEEYTTTPLRPLVARIIGQVTSRVLLGPDLSRNAEWLALCQSYAVTGFAAQQALLSWSPLLRPLVHRFLPACQQLRQLTAVGHRVIQPYIDARREAVRSAEAEGREVPRAEDMIGWMEEMARERGVAAGGKKGKGFDIADAQIMLSIAAIHTTAEAYTWVVTDLIEHPEYAGPLREEVAAVLGPEGRWQKNSLYRMALHDSFIKESHRRHMVDALVMDRYVSRPVTLSDGLFLPAGTALMVHATNNLSDSFWPNAHSFDGYRFVKLRQQPGEESRHQLVSTSAEHLGFGLGSQACPGRFFAANTMKLMLAHFVTKYDWKFAEEKPQLRAPFGSSVYVNPMLQVAARRREEEVSL</sequence>